<dbReference type="EMBL" id="CAJZAG010000014">
    <property type="protein sequence ID" value="CAG9185201.1"/>
    <property type="molecule type" value="Genomic_DNA"/>
</dbReference>
<proteinExistence type="predicted"/>
<sequence>MPIRQFVSPVATPYVTLCATRYATPFATVLGAICAMPGFATHALAQQGVPAQAQPDAREPSRLLRRDQIIENQQQERLQEDQERALRALPDPEGADLESLAPRVEAPEVKDDARAACREVRHITIGGDAQRVPADLLERIRKEFEGRCLGAAELGSILTELTRHFIVRGEVTTRAYLPAPVSDEGDLEIKVVEGVIERYDVDSDRARAIWPRGVFPARPGDLLNLRDLEQAVEQINRLSSNDARLELHPGSAPGQTVVRVQNRTTRPLHLYASLDNLGTKATGRNALSATITVDSLLGFNELFALTRRQSVFPLEGEHRSEATALQAQVPYGYHTFSAQWSRSSYLNTVALPRSGRKLAVEGRTDVLSVGDDRVVYRDGLSRVSVSGRISLQSGETWLAGQSIGVASRDFTFAELGVGGTTRWLGGISTGRVAAVRGLAALGAYHDPAGLPDDAPHAQFQKFTMGLSHARRLRMTTRHALIVSAQFTGQYSLNTLYGSQQILIGGPGSVRGFLNHTLAGDHGYYARAEASLPWQASHGPNTVRGRFYAGIDWGTVVNRNAAVPSGALTGVAIGMVANWRALSIDASVSRAVRAPSARMREGTVFGVRVSCAI</sequence>
<gene>
    <name evidence="7" type="primary">shlB_3</name>
    <name evidence="7" type="ORF">LMG32289_05860</name>
</gene>
<evidence type="ECO:0000256" key="2">
    <source>
        <dbReference type="ARBA" id="ARBA00022692"/>
    </source>
</evidence>
<dbReference type="RefSeq" id="WP_223994715.1">
    <property type="nucleotide sequence ID" value="NZ_CAJZAG010000014.1"/>
</dbReference>
<accession>A0ABM8XXQ3</accession>
<keyword evidence="1" id="KW-0472">Membrane</keyword>
<feature type="domain" description="Polypeptide-transport-associated ShlB-type" evidence="5">
    <location>
        <begin position="120"/>
        <end position="194"/>
    </location>
</feature>
<dbReference type="Gene3D" id="2.40.160.50">
    <property type="entry name" value="membrane protein fhac: a member of the omp85/tpsb transporter family"/>
    <property type="match status" value="1"/>
</dbReference>
<evidence type="ECO:0000259" key="4">
    <source>
        <dbReference type="Pfam" id="PF03865"/>
    </source>
</evidence>
<keyword evidence="8" id="KW-1185">Reference proteome</keyword>
<dbReference type="InterPro" id="IPR051544">
    <property type="entry name" value="TPS_OM_transporter"/>
</dbReference>
<evidence type="ECO:0000259" key="6">
    <source>
        <dbReference type="Pfam" id="PF17287"/>
    </source>
</evidence>
<dbReference type="PANTHER" id="PTHR34597:SF3">
    <property type="entry name" value="OUTER MEMBRANE TRANSPORTER CDIB"/>
    <property type="match status" value="1"/>
</dbReference>
<keyword evidence="2" id="KW-0812">Transmembrane</keyword>
<keyword evidence="1" id="KW-1134">Transmembrane beta strand</keyword>
<dbReference type="Gene3D" id="3.10.20.310">
    <property type="entry name" value="membrane protein fhac"/>
    <property type="match status" value="1"/>
</dbReference>
<evidence type="ECO:0000256" key="3">
    <source>
        <dbReference type="ARBA" id="ARBA00023237"/>
    </source>
</evidence>
<protein>
    <submittedName>
        <fullName evidence="7">Hemolysin transporter protein ShlB</fullName>
    </submittedName>
</protein>
<dbReference type="InterPro" id="IPR027282">
    <property type="entry name" value="TPS"/>
</dbReference>
<comment type="caution">
    <text evidence="7">The sequence shown here is derived from an EMBL/GenBank/DDBJ whole genome shotgun (WGS) entry which is preliminary data.</text>
</comment>
<name>A0ABM8XXQ3_9BURK</name>
<evidence type="ECO:0000313" key="7">
    <source>
        <dbReference type="EMBL" id="CAG9185201.1"/>
    </source>
</evidence>
<evidence type="ECO:0000259" key="5">
    <source>
        <dbReference type="Pfam" id="PF08479"/>
    </source>
</evidence>
<keyword evidence="3" id="KW-0998">Cell outer membrane</keyword>
<dbReference type="PANTHER" id="PTHR34597">
    <property type="entry name" value="SLR1661 PROTEIN"/>
    <property type="match status" value="1"/>
</dbReference>
<dbReference type="InterPro" id="IPR013686">
    <property type="entry name" value="Polypept-transport_assoc_ShlB"/>
</dbReference>
<dbReference type="PIRSF" id="PIRSF029745">
    <property type="entry name" value="FhaC"/>
    <property type="match status" value="1"/>
</dbReference>
<dbReference type="Proteomes" id="UP000706525">
    <property type="component" value="Unassembled WGS sequence"/>
</dbReference>
<dbReference type="Pfam" id="PF08479">
    <property type="entry name" value="POTRA_2"/>
    <property type="match status" value="1"/>
</dbReference>
<dbReference type="Pfam" id="PF03865">
    <property type="entry name" value="ShlB"/>
    <property type="match status" value="1"/>
</dbReference>
<dbReference type="InterPro" id="IPR005565">
    <property type="entry name" value="Hemolysn_activator_HlyB_C"/>
</dbReference>
<feature type="domain" description="Haemolysin activator HlyB C-terminal" evidence="4">
    <location>
        <begin position="254"/>
        <end position="574"/>
    </location>
</feature>
<dbReference type="Pfam" id="PF17287">
    <property type="entry name" value="POTRA_3"/>
    <property type="match status" value="1"/>
</dbReference>
<feature type="domain" description="ShlB POTRA" evidence="6">
    <location>
        <begin position="196"/>
        <end position="249"/>
    </location>
</feature>
<evidence type="ECO:0000256" key="1">
    <source>
        <dbReference type="ARBA" id="ARBA00022452"/>
    </source>
</evidence>
<evidence type="ECO:0000313" key="8">
    <source>
        <dbReference type="Proteomes" id="UP000706525"/>
    </source>
</evidence>
<organism evidence="7 8">
    <name type="scientific">Cupriavidus pampae</name>
    <dbReference type="NCBI Taxonomy" id="659251"/>
    <lineage>
        <taxon>Bacteria</taxon>
        <taxon>Pseudomonadati</taxon>
        <taxon>Pseudomonadota</taxon>
        <taxon>Betaproteobacteria</taxon>
        <taxon>Burkholderiales</taxon>
        <taxon>Burkholderiaceae</taxon>
        <taxon>Cupriavidus</taxon>
    </lineage>
</organism>
<dbReference type="InterPro" id="IPR035251">
    <property type="entry name" value="ShlB_POTRA"/>
</dbReference>
<reference evidence="7 8" key="1">
    <citation type="submission" date="2021-08" db="EMBL/GenBank/DDBJ databases">
        <authorList>
            <person name="Peeters C."/>
        </authorList>
    </citation>
    <scope>NUCLEOTIDE SEQUENCE [LARGE SCALE GENOMIC DNA]</scope>
    <source>
        <strain evidence="7 8">LMG 32289</strain>
    </source>
</reference>